<dbReference type="GO" id="GO:0015074">
    <property type="term" value="P:DNA integration"/>
    <property type="evidence" value="ECO:0007669"/>
    <property type="project" value="UniProtKB-KW"/>
</dbReference>
<dbReference type="Gene3D" id="1.10.150.130">
    <property type="match status" value="1"/>
</dbReference>
<keyword evidence="3" id="KW-0238">DNA-binding</keyword>
<evidence type="ECO:0000256" key="1">
    <source>
        <dbReference type="ARBA" id="ARBA00008857"/>
    </source>
</evidence>
<dbReference type="InterPro" id="IPR050090">
    <property type="entry name" value="Tyrosine_recombinase_XerCD"/>
</dbReference>
<gene>
    <name evidence="6" type="ORF">AD953_07875</name>
</gene>
<evidence type="ECO:0000259" key="5">
    <source>
        <dbReference type="PROSITE" id="PS51898"/>
    </source>
</evidence>
<dbReference type="GO" id="GO:0003677">
    <property type="term" value="F:DNA binding"/>
    <property type="evidence" value="ECO:0007669"/>
    <property type="project" value="UniProtKB-KW"/>
</dbReference>
<evidence type="ECO:0000313" key="7">
    <source>
        <dbReference type="Proteomes" id="UP000075538"/>
    </source>
</evidence>
<dbReference type="SUPFAM" id="SSF56349">
    <property type="entry name" value="DNA breaking-rejoining enzymes"/>
    <property type="match status" value="1"/>
</dbReference>
<dbReference type="PROSITE" id="PS51898">
    <property type="entry name" value="TYR_RECOMBINASE"/>
    <property type="match status" value="1"/>
</dbReference>
<name>A0A149V562_9PROT</name>
<keyword evidence="2" id="KW-0229">DNA integration</keyword>
<feature type="domain" description="Tyr recombinase" evidence="5">
    <location>
        <begin position="156"/>
        <end position="361"/>
    </location>
</feature>
<protein>
    <submittedName>
        <fullName evidence="6">Integrase</fullName>
    </submittedName>
</protein>
<comment type="caution">
    <text evidence="6">The sequence shown here is derived from an EMBL/GenBank/DDBJ whole genome shotgun (WGS) entry which is preliminary data.</text>
</comment>
<dbReference type="InterPro" id="IPR011010">
    <property type="entry name" value="DNA_brk_join_enz"/>
</dbReference>
<reference evidence="6 7" key="1">
    <citation type="submission" date="2015-06" db="EMBL/GenBank/DDBJ databases">
        <title>Improved classification and identification of acetic acid bacteria using matrix-assisted laser desorption/ionization time-of-flight mass spectrometry; Gluconobacter nephelii and Gluconobacter uchimurae are later heterotypic synonyms of Gluconobacter japonicus and Gluconobacter oxydans, respectively.</title>
        <authorList>
            <person name="Li L."/>
            <person name="Cleenwerck I."/>
            <person name="De Vuyst L."/>
            <person name="Vandamme P."/>
        </authorList>
    </citation>
    <scope>NUCLEOTIDE SEQUENCE [LARGE SCALE GENOMIC DNA]</scope>
    <source>
        <strain evidence="6 7">LMG 1604</strain>
    </source>
</reference>
<dbReference type="EMBL" id="LHZZ01000537">
    <property type="protein sequence ID" value="KXV75348.1"/>
    <property type="molecule type" value="Genomic_DNA"/>
</dbReference>
<evidence type="ECO:0000256" key="3">
    <source>
        <dbReference type="ARBA" id="ARBA00023125"/>
    </source>
</evidence>
<dbReference type="Pfam" id="PF00589">
    <property type="entry name" value="Phage_integrase"/>
    <property type="match status" value="1"/>
</dbReference>
<comment type="similarity">
    <text evidence="1">Belongs to the 'phage' integrase family.</text>
</comment>
<dbReference type="InterPro" id="IPR013762">
    <property type="entry name" value="Integrase-like_cat_sf"/>
</dbReference>
<organism evidence="6 7">
    <name type="scientific">Acetobacter malorum</name>
    <dbReference type="NCBI Taxonomy" id="178901"/>
    <lineage>
        <taxon>Bacteria</taxon>
        <taxon>Pseudomonadati</taxon>
        <taxon>Pseudomonadota</taxon>
        <taxon>Alphaproteobacteria</taxon>
        <taxon>Acetobacterales</taxon>
        <taxon>Acetobacteraceae</taxon>
        <taxon>Acetobacter</taxon>
    </lineage>
</organism>
<dbReference type="RefSeq" id="WP_061491013.1">
    <property type="nucleotide sequence ID" value="NZ_LHZZ01000537.1"/>
</dbReference>
<dbReference type="CDD" id="cd00796">
    <property type="entry name" value="INT_Rci_Hp1_C"/>
    <property type="match status" value="1"/>
</dbReference>
<dbReference type="PANTHER" id="PTHR30349">
    <property type="entry name" value="PHAGE INTEGRASE-RELATED"/>
    <property type="match status" value="1"/>
</dbReference>
<dbReference type="AlphaFoldDB" id="A0A149V562"/>
<dbReference type="GO" id="GO:0006310">
    <property type="term" value="P:DNA recombination"/>
    <property type="evidence" value="ECO:0007669"/>
    <property type="project" value="UniProtKB-KW"/>
</dbReference>
<proteinExistence type="inferred from homology"/>
<sequence length="390" mass="44344">MPLKIVKRKGREALYVRGTVGGESVYECTNTSDPKLAEAFRAKREAELWQASVYGKRTVVTFSDAVVGYVNAEPRSQTTQRHLLRLVNYFGKIKLSAISQHELDGAYTAILTQGNEAKGSTKIRAVLTPLRAVLEWAAIRGWCDKPAFERPKVEQVRMQFLRPEEATALVNEAAPHIRPLLVFLIATGARMSEALELDWQDVDLDGARAVVWQKQGNERHIDLPPVALIALSGIPWREGRVFRPVQKRRDSQGGLRWVVGDAYHDTNRTGGGQIKSAWAAACRRAGLPGHERVWTPKGERWPKKVFVPDMSPHCLRHTFATWHYCVHRDLLKLKEDGGWQTITMVARYAKKMPDHYRSQIRKWWTYDDWVEIQKCVPYPGQVASGEKKSN</sequence>
<dbReference type="PANTHER" id="PTHR30349:SF64">
    <property type="entry name" value="PROPHAGE INTEGRASE INTD-RELATED"/>
    <property type="match status" value="1"/>
</dbReference>
<evidence type="ECO:0000256" key="4">
    <source>
        <dbReference type="ARBA" id="ARBA00023172"/>
    </source>
</evidence>
<dbReference type="PATRIC" id="fig|178901.15.peg.2498"/>
<evidence type="ECO:0000313" key="6">
    <source>
        <dbReference type="EMBL" id="KXV75348.1"/>
    </source>
</evidence>
<dbReference type="Gene3D" id="1.10.443.10">
    <property type="entry name" value="Intergrase catalytic core"/>
    <property type="match status" value="1"/>
</dbReference>
<evidence type="ECO:0000256" key="2">
    <source>
        <dbReference type="ARBA" id="ARBA00022908"/>
    </source>
</evidence>
<dbReference type="InterPro" id="IPR002104">
    <property type="entry name" value="Integrase_catalytic"/>
</dbReference>
<dbReference type="InterPro" id="IPR010998">
    <property type="entry name" value="Integrase_recombinase_N"/>
</dbReference>
<dbReference type="Proteomes" id="UP000075538">
    <property type="component" value="Unassembled WGS sequence"/>
</dbReference>
<accession>A0A149V562</accession>
<keyword evidence="4" id="KW-0233">DNA recombination</keyword>